<keyword evidence="4" id="KW-1185">Reference proteome</keyword>
<organism evidence="3 4">
    <name type="scientific">Deinandra increscens subsp. villosa</name>
    <dbReference type="NCBI Taxonomy" id="3103831"/>
    <lineage>
        <taxon>Eukaryota</taxon>
        <taxon>Viridiplantae</taxon>
        <taxon>Streptophyta</taxon>
        <taxon>Embryophyta</taxon>
        <taxon>Tracheophyta</taxon>
        <taxon>Spermatophyta</taxon>
        <taxon>Magnoliopsida</taxon>
        <taxon>eudicotyledons</taxon>
        <taxon>Gunneridae</taxon>
        <taxon>Pentapetalae</taxon>
        <taxon>asterids</taxon>
        <taxon>campanulids</taxon>
        <taxon>Asterales</taxon>
        <taxon>Asteraceae</taxon>
        <taxon>Asteroideae</taxon>
        <taxon>Heliantheae alliance</taxon>
        <taxon>Madieae</taxon>
        <taxon>Madiinae</taxon>
        <taxon>Deinandra</taxon>
    </lineage>
</organism>
<feature type="domain" description="DUF7787" evidence="2">
    <location>
        <begin position="94"/>
        <end position="145"/>
    </location>
</feature>
<dbReference type="AlphaFoldDB" id="A0AAP0DPI5"/>
<feature type="region of interest" description="Disordered" evidence="1">
    <location>
        <begin position="218"/>
        <end position="250"/>
    </location>
</feature>
<dbReference type="EMBL" id="JBCNJP010000007">
    <property type="protein sequence ID" value="KAK9074753.1"/>
    <property type="molecule type" value="Genomic_DNA"/>
</dbReference>
<dbReference type="Pfam" id="PF25042">
    <property type="entry name" value="DUF7787"/>
    <property type="match status" value="1"/>
</dbReference>
<protein>
    <recommendedName>
        <fullName evidence="2">DUF7787 domain-containing protein</fullName>
    </recommendedName>
</protein>
<evidence type="ECO:0000313" key="3">
    <source>
        <dbReference type="EMBL" id="KAK9074753.1"/>
    </source>
</evidence>
<name>A0AAP0DPI5_9ASTR</name>
<comment type="caution">
    <text evidence="3">The sequence shown here is derived from an EMBL/GenBank/DDBJ whole genome shotgun (WGS) entry which is preliminary data.</text>
</comment>
<dbReference type="Proteomes" id="UP001408789">
    <property type="component" value="Unassembled WGS sequence"/>
</dbReference>
<reference evidence="3 4" key="1">
    <citation type="submission" date="2024-04" db="EMBL/GenBank/DDBJ databases">
        <title>The reference genome of an endangered Asteraceae, Deinandra increscens subsp. villosa, native to the Central Coast of California.</title>
        <authorList>
            <person name="Guilliams M."/>
            <person name="Hasenstab-Lehman K."/>
            <person name="Meyer R."/>
            <person name="Mcevoy S."/>
        </authorList>
    </citation>
    <scope>NUCLEOTIDE SEQUENCE [LARGE SCALE GENOMIC DNA]</scope>
    <source>
        <tissue evidence="3">Leaf</tissue>
    </source>
</reference>
<dbReference type="InterPro" id="IPR056689">
    <property type="entry name" value="DUF7787"/>
</dbReference>
<evidence type="ECO:0000256" key="1">
    <source>
        <dbReference type="SAM" id="MobiDB-lite"/>
    </source>
</evidence>
<dbReference type="PANTHER" id="PTHR35096">
    <property type="entry name" value="BNAA08G28570D PROTEIN"/>
    <property type="match status" value="1"/>
</dbReference>
<evidence type="ECO:0000313" key="4">
    <source>
        <dbReference type="Proteomes" id="UP001408789"/>
    </source>
</evidence>
<accession>A0AAP0DPI5</accession>
<evidence type="ECO:0000259" key="2">
    <source>
        <dbReference type="Pfam" id="PF25042"/>
    </source>
</evidence>
<feature type="region of interest" description="Disordered" evidence="1">
    <location>
        <begin position="1"/>
        <end position="26"/>
    </location>
</feature>
<feature type="compositionally biased region" description="Basic and acidic residues" evidence="1">
    <location>
        <begin position="1"/>
        <end position="15"/>
    </location>
</feature>
<dbReference type="PANTHER" id="PTHR35096:SF8">
    <property type="entry name" value="OS03G0308600 PROTEIN"/>
    <property type="match status" value="1"/>
</dbReference>
<gene>
    <name evidence="3" type="ORF">SSX86_003071</name>
</gene>
<proteinExistence type="predicted"/>
<sequence>MSHSFEDHYTTRSDEEGFGGSFTGNESLSGREQEKLVHANAPGMFSLSSVCVVALLQFHSDLCNWLIDRLLQSSPLLVISAMASQGASGKPLQPKLTLENYLNLEHMDVISALTLRKILTMHGFNSVNVPKVDLIDAVRSIELMDAHHSTLQSDVSSNAFLSLNDVIKDISLLNWHECCITSLETINPVNDFGGSEVGEEEPSPKRLKPICNMASDTALANSSQKMAESDDPVTGGRGRRISKTPARYHD</sequence>